<dbReference type="STRING" id="483216.BACEGG_00564"/>
<sequence>MKKTLILGLMTLLLSGTVRAQWIVSDPENTYQGVLSVQQLKNTVSSLKEQKKILDESLDYMRKVNATVSSCMTVKYLIERQLKLSTECGKLLGRAGKSGMKSSTLSSLTSCVGQIVSNNGRLISLVKSVLSTSLRMNDAERLTLLRDIEKQTEQDERNIWKINRLVGEYETLKRALQ</sequence>
<dbReference type="Proteomes" id="UP000254424">
    <property type="component" value="Unassembled WGS sequence"/>
</dbReference>
<feature type="chain" id="PRO_5036333624" evidence="1">
    <location>
        <begin position="21"/>
        <end position="177"/>
    </location>
</feature>
<evidence type="ECO:0000256" key="1">
    <source>
        <dbReference type="SAM" id="SignalP"/>
    </source>
</evidence>
<dbReference type="EMBL" id="UFSX01000001">
    <property type="protein sequence ID" value="SUV28059.1"/>
    <property type="molecule type" value="Genomic_DNA"/>
</dbReference>
<feature type="signal peptide" evidence="1">
    <location>
        <begin position="1"/>
        <end position="20"/>
    </location>
</feature>
<name>A0A380YJN5_9BACE</name>
<reference evidence="3 5" key="1">
    <citation type="submission" date="2018-06" db="EMBL/GenBank/DDBJ databases">
        <authorList>
            <consortium name="Pathogen Informatics"/>
            <person name="Doyle S."/>
        </authorList>
    </citation>
    <scope>NUCLEOTIDE SEQUENCE [LARGE SCALE GENOMIC DNA]</scope>
    <source>
        <strain evidence="3 5">NCTC11155</strain>
    </source>
</reference>
<evidence type="ECO:0000313" key="5">
    <source>
        <dbReference type="Proteomes" id="UP000254424"/>
    </source>
</evidence>
<dbReference type="EMBL" id="UFSX01000001">
    <property type="protein sequence ID" value="SUV28098.1"/>
    <property type="molecule type" value="Genomic_DNA"/>
</dbReference>
<gene>
    <name evidence="2" type="ORF">NCTC11155_00005</name>
    <name evidence="3" type="ORF">NCTC11155_00044</name>
    <name evidence="4" type="ORF">NCTC11155_03321</name>
</gene>
<evidence type="ECO:0000313" key="2">
    <source>
        <dbReference type="EMBL" id="SUV28059.1"/>
    </source>
</evidence>
<organism evidence="3 5">
    <name type="scientific">Bacteroides eggerthii</name>
    <dbReference type="NCBI Taxonomy" id="28111"/>
    <lineage>
        <taxon>Bacteria</taxon>
        <taxon>Pseudomonadati</taxon>
        <taxon>Bacteroidota</taxon>
        <taxon>Bacteroidia</taxon>
        <taxon>Bacteroidales</taxon>
        <taxon>Bacteroidaceae</taxon>
        <taxon>Bacteroides</taxon>
    </lineage>
</organism>
<evidence type="ECO:0000313" key="4">
    <source>
        <dbReference type="EMBL" id="SUV43912.1"/>
    </source>
</evidence>
<dbReference type="GeneID" id="93071920"/>
<dbReference type="RefSeq" id="WP_004288844.1">
    <property type="nucleotide sequence ID" value="NZ_CABKNQ010000020.1"/>
</dbReference>
<accession>A0A380YJN5</accession>
<evidence type="ECO:0000313" key="3">
    <source>
        <dbReference type="EMBL" id="SUV28098.1"/>
    </source>
</evidence>
<dbReference type="AlphaFoldDB" id="A0A380YJN5"/>
<keyword evidence="1" id="KW-0732">Signal</keyword>
<proteinExistence type="predicted"/>
<dbReference type="OrthoDB" id="1047392at2"/>
<protein>
    <submittedName>
        <fullName evidence="3">TraI-like conjugate transposon protein</fullName>
    </submittedName>
</protein>
<dbReference type="EMBL" id="UFSX01000002">
    <property type="protein sequence ID" value="SUV43912.1"/>
    <property type="molecule type" value="Genomic_DNA"/>
</dbReference>